<comment type="caution">
    <text evidence="7">The sequence shown here is derived from an EMBL/GenBank/DDBJ whole genome shotgun (WGS) entry which is preliminary data.</text>
</comment>
<protein>
    <recommendedName>
        <fullName evidence="8">Outer membrane protein TolC</fullName>
    </recommendedName>
</protein>
<evidence type="ECO:0000256" key="1">
    <source>
        <dbReference type="ARBA" id="ARBA00004442"/>
    </source>
</evidence>
<name>A0A645CE18_9ZZZZ</name>
<dbReference type="Gene3D" id="1.20.1600.10">
    <property type="entry name" value="Outer membrane efflux proteins (OEP)"/>
    <property type="match status" value="1"/>
</dbReference>
<keyword evidence="5" id="KW-0998">Cell outer membrane</keyword>
<dbReference type="GO" id="GO:0015562">
    <property type="term" value="F:efflux transmembrane transporter activity"/>
    <property type="evidence" value="ECO:0007669"/>
    <property type="project" value="InterPro"/>
</dbReference>
<keyword evidence="4" id="KW-0472">Membrane</keyword>
<keyword evidence="2" id="KW-1134">Transmembrane beta strand</keyword>
<dbReference type="GO" id="GO:0015288">
    <property type="term" value="F:porin activity"/>
    <property type="evidence" value="ECO:0007669"/>
    <property type="project" value="TreeGrafter"/>
</dbReference>
<dbReference type="EMBL" id="VSSQ01026469">
    <property type="protein sequence ID" value="MPM75199.1"/>
    <property type="molecule type" value="Genomic_DNA"/>
</dbReference>
<dbReference type="AlphaFoldDB" id="A0A645CE18"/>
<evidence type="ECO:0000256" key="6">
    <source>
        <dbReference type="SAM" id="Coils"/>
    </source>
</evidence>
<organism evidence="7">
    <name type="scientific">bioreactor metagenome</name>
    <dbReference type="NCBI Taxonomy" id="1076179"/>
    <lineage>
        <taxon>unclassified sequences</taxon>
        <taxon>metagenomes</taxon>
        <taxon>ecological metagenomes</taxon>
    </lineage>
</organism>
<gene>
    <name evidence="7" type="ORF">SDC9_122190</name>
</gene>
<dbReference type="SUPFAM" id="SSF56954">
    <property type="entry name" value="Outer membrane efflux proteins (OEP)"/>
    <property type="match status" value="1"/>
</dbReference>
<evidence type="ECO:0000256" key="2">
    <source>
        <dbReference type="ARBA" id="ARBA00022452"/>
    </source>
</evidence>
<sequence length="409" mass="46455">MQAAEKTKQAAFTKYFPEVSATGVAFKSNNSIIDMNAEDADIDVTFENQTINDIIQTLYSNYWSYVPDATVNIQMMDNGLMGGVSAVEPVYAGGRIRHGNQLADIGIEAASLKKEIASNEAELTTEENYWRIVSLNEKLNTIRTAEMFLDTLFKDVNGAYQSGVIIENDLLKVNLKMNELKSKRLKVENGIALSTMVLCQYTGIPYSDSLQFSDVIDMNDTILPPWQYFTSFQSAVQNREEYKLLDLSVQAEQKRKQMLLGESMPQLAVGTAYLYNNLMEKNNTNAVVFATLSVPISAWWEADYNLQKQNIELRKAENNRRDLDEKLVLQMQQAWNDVTEAYNQTVLAKETVDEASQNLKVAMDYYHAGMTTVSEVLESQTMLQQCRYNYVEQAVQYKIKLTAYLLMIQ</sequence>
<dbReference type="PANTHER" id="PTHR30026:SF20">
    <property type="entry name" value="OUTER MEMBRANE PROTEIN TOLC"/>
    <property type="match status" value="1"/>
</dbReference>
<keyword evidence="3" id="KW-0812">Transmembrane</keyword>
<dbReference type="GO" id="GO:0009279">
    <property type="term" value="C:cell outer membrane"/>
    <property type="evidence" value="ECO:0007669"/>
    <property type="project" value="UniProtKB-SubCell"/>
</dbReference>
<reference evidence="7" key="1">
    <citation type="submission" date="2019-08" db="EMBL/GenBank/DDBJ databases">
        <authorList>
            <person name="Kucharzyk K."/>
            <person name="Murdoch R.W."/>
            <person name="Higgins S."/>
            <person name="Loffler F."/>
        </authorList>
    </citation>
    <scope>NUCLEOTIDE SEQUENCE</scope>
</reference>
<evidence type="ECO:0000256" key="3">
    <source>
        <dbReference type="ARBA" id="ARBA00022692"/>
    </source>
</evidence>
<evidence type="ECO:0008006" key="8">
    <source>
        <dbReference type="Google" id="ProtNLM"/>
    </source>
</evidence>
<evidence type="ECO:0000256" key="5">
    <source>
        <dbReference type="ARBA" id="ARBA00023237"/>
    </source>
</evidence>
<evidence type="ECO:0000313" key="7">
    <source>
        <dbReference type="EMBL" id="MPM75199.1"/>
    </source>
</evidence>
<proteinExistence type="predicted"/>
<evidence type="ECO:0000256" key="4">
    <source>
        <dbReference type="ARBA" id="ARBA00023136"/>
    </source>
</evidence>
<dbReference type="GO" id="GO:1990281">
    <property type="term" value="C:efflux pump complex"/>
    <property type="evidence" value="ECO:0007669"/>
    <property type="project" value="TreeGrafter"/>
</dbReference>
<keyword evidence="6" id="KW-0175">Coiled coil</keyword>
<accession>A0A645CE18</accession>
<feature type="coiled-coil region" evidence="6">
    <location>
        <begin position="306"/>
        <end position="333"/>
    </location>
</feature>
<comment type="subcellular location">
    <subcellularLocation>
        <location evidence="1">Cell outer membrane</location>
    </subcellularLocation>
</comment>
<dbReference type="InterPro" id="IPR051906">
    <property type="entry name" value="TolC-like"/>
</dbReference>
<dbReference type="PANTHER" id="PTHR30026">
    <property type="entry name" value="OUTER MEMBRANE PROTEIN TOLC"/>
    <property type="match status" value="1"/>
</dbReference>